<dbReference type="KEGG" id="bge:BC1002_7235"/>
<name>D5WNU6_PARAM</name>
<keyword evidence="1" id="KW-0614">Plasmid</keyword>
<protein>
    <submittedName>
        <fullName evidence="1">Uncharacterized protein</fullName>
    </submittedName>
</protein>
<gene>
    <name evidence="1" type="ordered locus">BC1002_7235</name>
</gene>
<evidence type="ECO:0000313" key="2">
    <source>
        <dbReference type="Proteomes" id="UP000002190"/>
    </source>
</evidence>
<sequence>MGFSFFALGVAVAFAVLGLVMDRNGRKADRARRRI</sequence>
<organism evidence="1 2">
    <name type="scientific">Paraburkholderia atlantica</name>
    <dbReference type="NCBI Taxonomy" id="2654982"/>
    <lineage>
        <taxon>Bacteria</taxon>
        <taxon>Pseudomonadati</taxon>
        <taxon>Pseudomonadota</taxon>
        <taxon>Betaproteobacteria</taxon>
        <taxon>Burkholderiales</taxon>
        <taxon>Burkholderiaceae</taxon>
        <taxon>Paraburkholderia</taxon>
    </lineage>
</organism>
<accession>D5WNU6</accession>
<dbReference type="AlphaFoldDB" id="D5WNU6"/>
<evidence type="ECO:0000313" key="1">
    <source>
        <dbReference type="EMBL" id="ADG20975.1"/>
    </source>
</evidence>
<dbReference type="HOGENOM" id="CLU_3363880_0_0_4"/>
<proteinExistence type="predicted"/>
<dbReference type="Proteomes" id="UP000002190">
    <property type="component" value="Plasmid pBC201"/>
</dbReference>
<dbReference type="EMBL" id="CP002016">
    <property type="protein sequence ID" value="ADG20975.1"/>
    <property type="molecule type" value="Genomic_DNA"/>
</dbReference>
<reference evidence="1 2" key="2">
    <citation type="journal article" date="2012" name="J. Bacteriol.">
        <title>Genome Sequences of Burkholderia sp. Strains CCGE1002 and H160, Isolated from Legume Nodules in Mexico and Brazil.</title>
        <authorList>
            <person name="Ormeno-Orrillo E."/>
            <person name="Rogel M.A."/>
            <person name="Chueire L.M."/>
            <person name="Tiedje J.M."/>
            <person name="Martinez-Romero E."/>
            <person name="Hungria M."/>
        </authorList>
    </citation>
    <scope>NUCLEOTIDE SEQUENCE [LARGE SCALE GENOMIC DNA]</scope>
    <source>
        <strain evidence="1 2">CCGE1002</strain>
        <plasmid evidence="2">pBC201</plasmid>
    </source>
</reference>
<geneLocation type="plasmid" evidence="1 2">
    <name>pBC201</name>
</geneLocation>
<reference evidence="2" key="1">
    <citation type="submission" date="2010-04" db="EMBL/GenBank/DDBJ databases">
        <title>Complete sequence of plasmid 1 of Burkholderia sp. CCGE1002.</title>
        <authorList>
            <consortium name="US DOE Joint Genome Institute"/>
            <person name="Lucas S."/>
            <person name="Copeland A."/>
            <person name="Lapidus A."/>
            <person name="Cheng J.-F."/>
            <person name="Bruce D."/>
            <person name="Goodwin L."/>
            <person name="Pitluck S."/>
            <person name="Chertkov O."/>
            <person name="Detter J.C."/>
            <person name="Han C."/>
            <person name="Tapia R."/>
            <person name="Land M."/>
            <person name="Hauser L."/>
            <person name="Kyrpides N."/>
            <person name="Ovchinnikova G."/>
            <person name="Martinez-Romero E."/>
            <person name="Hernandez M.A.R."/>
            <person name="Tiedje J.M."/>
            <person name="Woyke T."/>
        </authorList>
    </citation>
    <scope>NUCLEOTIDE SEQUENCE [LARGE SCALE GENOMIC DNA]</scope>
    <source>
        <strain evidence="2">CCGE1002</strain>
        <plasmid evidence="2">pBC201</plasmid>
    </source>
</reference>